<sequence length="70" mass="7564">MSEFTRSSYVYNVNSSDLADLVGTDTIAVVVASGLILVWGLALGVWKYHGIRTSPSTARTCTSTSLTERH</sequence>
<protein>
    <submittedName>
        <fullName evidence="2">Uncharacterized protein</fullName>
    </submittedName>
</protein>
<feature type="transmembrane region" description="Helical" evidence="1">
    <location>
        <begin position="26"/>
        <end position="46"/>
    </location>
</feature>
<keyword evidence="1" id="KW-0472">Membrane</keyword>
<dbReference type="STRING" id="158898.SAMN04488548_1342056"/>
<organism evidence="2 3">
    <name type="scientific">Gordonia westfalica</name>
    <dbReference type="NCBI Taxonomy" id="158898"/>
    <lineage>
        <taxon>Bacteria</taxon>
        <taxon>Bacillati</taxon>
        <taxon>Actinomycetota</taxon>
        <taxon>Actinomycetes</taxon>
        <taxon>Mycobacteriales</taxon>
        <taxon>Gordoniaceae</taxon>
        <taxon>Gordonia</taxon>
    </lineage>
</organism>
<dbReference type="Proteomes" id="UP000183180">
    <property type="component" value="Unassembled WGS sequence"/>
</dbReference>
<reference evidence="2 3" key="1">
    <citation type="submission" date="2016-10" db="EMBL/GenBank/DDBJ databases">
        <authorList>
            <person name="de Groot N.N."/>
        </authorList>
    </citation>
    <scope>NUCLEOTIDE SEQUENCE [LARGE SCALE GENOMIC DNA]</scope>
    <source>
        <strain evidence="2 3">DSM 44215</strain>
    </source>
</reference>
<name>A0A1H2JFL9_9ACTN</name>
<dbReference type="AlphaFoldDB" id="A0A1H2JFL9"/>
<proteinExistence type="predicted"/>
<evidence type="ECO:0000313" key="3">
    <source>
        <dbReference type="Proteomes" id="UP000183180"/>
    </source>
</evidence>
<gene>
    <name evidence="2" type="ORF">SAMN04488548_1342056</name>
</gene>
<accession>A0A1H2JFL9</accession>
<evidence type="ECO:0000256" key="1">
    <source>
        <dbReference type="SAM" id="Phobius"/>
    </source>
</evidence>
<keyword evidence="1" id="KW-0812">Transmembrane</keyword>
<evidence type="ECO:0000313" key="2">
    <source>
        <dbReference type="EMBL" id="SDU54946.1"/>
    </source>
</evidence>
<dbReference type="EMBL" id="FNLM01000034">
    <property type="protein sequence ID" value="SDU54946.1"/>
    <property type="molecule type" value="Genomic_DNA"/>
</dbReference>
<keyword evidence="1" id="KW-1133">Transmembrane helix</keyword>